<reference evidence="4" key="1">
    <citation type="journal article" date="2011" name="Genome Biol.">
        <title>Comparative genomics of the social amoebae Dictyostelium discoideum and Dictyostelium purpureum.</title>
        <authorList>
            <consortium name="US DOE Joint Genome Institute (JGI-PGF)"/>
            <person name="Sucgang R."/>
            <person name="Kuo A."/>
            <person name="Tian X."/>
            <person name="Salerno W."/>
            <person name="Parikh A."/>
            <person name="Feasley C.L."/>
            <person name="Dalin E."/>
            <person name="Tu H."/>
            <person name="Huang E."/>
            <person name="Barry K."/>
            <person name="Lindquist E."/>
            <person name="Shapiro H."/>
            <person name="Bruce D."/>
            <person name="Schmutz J."/>
            <person name="Salamov A."/>
            <person name="Fey P."/>
            <person name="Gaudet P."/>
            <person name="Anjard C."/>
            <person name="Babu M.M."/>
            <person name="Basu S."/>
            <person name="Bushmanova Y."/>
            <person name="van der Wel H."/>
            <person name="Katoh-Kurasawa M."/>
            <person name="Dinh C."/>
            <person name="Coutinho P.M."/>
            <person name="Saito T."/>
            <person name="Elias M."/>
            <person name="Schaap P."/>
            <person name="Kay R.R."/>
            <person name="Henrissat B."/>
            <person name="Eichinger L."/>
            <person name="Rivero F."/>
            <person name="Putnam N.H."/>
            <person name="West C.M."/>
            <person name="Loomis W.F."/>
            <person name="Chisholm R.L."/>
            <person name="Shaulsky G."/>
            <person name="Strassmann J.E."/>
            <person name="Queller D.C."/>
            <person name="Kuspa A."/>
            <person name="Grigoriev I.V."/>
        </authorList>
    </citation>
    <scope>NUCLEOTIDE SEQUENCE [LARGE SCALE GENOMIC DNA]</scope>
    <source>
        <strain evidence="4">QSDP1</strain>
    </source>
</reference>
<feature type="compositionally biased region" description="Low complexity" evidence="2">
    <location>
        <begin position="509"/>
        <end position="523"/>
    </location>
</feature>
<feature type="region of interest" description="Disordered" evidence="2">
    <location>
        <begin position="162"/>
        <end position="223"/>
    </location>
</feature>
<dbReference type="RefSeq" id="XP_003289033.1">
    <property type="nucleotide sequence ID" value="XM_003288985.1"/>
</dbReference>
<evidence type="ECO:0000256" key="2">
    <source>
        <dbReference type="SAM" id="MobiDB-lite"/>
    </source>
</evidence>
<dbReference type="EMBL" id="GL871097">
    <property type="protein sequence ID" value="EGC34448.1"/>
    <property type="molecule type" value="Genomic_DNA"/>
</dbReference>
<gene>
    <name evidence="3" type="ORF">DICPUDRAFT_79814</name>
</gene>
<evidence type="ECO:0000313" key="3">
    <source>
        <dbReference type="EMBL" id="EGC34448.1"/>
    </source>
</evidence>
<dbReference type="AlphaFoldDB" id="F0ZNP8"/>
<feature type="compositionally biased region" description="Polar residues" evidence="2">
    <location>
        <begin position="99"/>
        <end position="109"/>
    </location>
</feature>
<feature type="compositionally biased region" description="Low complexity" evidence="2">
    <location>
        <begin position="167"/>
        <end position="187"/>
    </location>
</feature>
<name>F0ZNP8_DICPU</name>
<sequence>MNNSNNSGVVRVPQKFKFEFDVNIQEWKANNKSLLLLTSSEIREIISSHGYDLKSYFYKKDDLLNKLKDILNGTSNNGMNGGISISINSSSNTTPTISPKLTSSNSNINGQYNGNSANIISNSSNIQYSNSSVPYYNNSNNYNGNKRSIEQVSDPYELQIASDDENTSSSGSTNGYNNNGNNSNGEYQNIEYNNLPPKKKFSTSPTNTSAQTSTNTSPIQQPSTIQLFKTSSITQTSSNVSGGNNLTSPSASSTLNVSTTGINTLSNLSLSASSNNLSTLASCSLNNLNNNNSSNNNNNNSNNTCNGNSNNNNSNNIVVDKNSVKRALELEQRILGSFSFYFMMKKLDFSNDFSLRVQEEFVRFIVLKVMDNDHGCDGFGNRLVPSPIIDSLYREIILNTIKHKELLNLIKLEIHYHSGHNETSQDKEKKYQRTLTLYSLYFGKNKNSDNEIIWPSTYSSNYNSDEALNQKVKSLKSKNRERKLKIEQLEKEILNLKSQLNNGAIEEELGNLNNNSNNNNENNNSEKNKNNNDNDIKMENDEIIETIPPSNENYENKDNENSISTINE</sequence>
<dbReference type="OrthoDB" id="5561979at2759"/>
<feature type="compositionally biased region" description="Low complexity" evidence="2">
    <location>
        <begin position="202"/>
        <end position="218"/>
    </location>
</feature>
<dbReference type="GeneID" id="10499876"/>
<dbReference type="InParanoid" id="F0ZNP8"/>
<feature type="region of interest" description="Disordered" evidence="2">
    <location>
        <begin position="235"/>
        <end position="254"/>
    </location>
</feature>
<dbReference type="KEGG" id="dpp:DICPUDRAFT_79814"/>
<accession>F0ZNP8</accession>
<keyword evidence="4" id="KW-1185">Reference proteome</keyword>
<dbReference type="OMA" id="NGRRCEH"/>
<feature type="coiled-coil region" evidence="1">
    <location>
        <begin position="472"/>
        <end position="506"/>
    </location>
</feature>
<dbReference type="VEuPathDB" id="AmoebaDB:DICPUDRAFT_79814"/>
<evidence type="ECO:0000256" key="1">
    <source>
        <dbReference type="SAM" id="Coils"/>
    </source>
</evidence>
<feature type="region of interest" description="Disordered" evidence="2">
    <location>
        <begin position="291"/>
        <end position="316"/>
    </location>
</feature>
<feature type="region of interest" description="Disordered" evidence="2">
    <location>
        <begin position="509"/>
        <end position="568"/>
    </location>
</feature>
<proteinExistence type="predicted"/>
<dbReference type="Proteomes" id="UP000001064">
    <property type="component" value="Unassembled WGS sequence"/>
</dbReference>
<keyword evidence="1" id="KW-0175">Coiled coil</keyword>
<evidence type="ECO:0000313" key="4">
    <source>
        <dbReference type="Proteomes" id="UP000001064"/>
    </source>
</evidence>
<protein>
    <submittedName>
        <fullName evidence="3">Uncharacterized protein</fullName>
    </submittedName>
</protein>
<feature type="compositionally biased region" description="Basic and acidic residues" evidence="2">
    <location>
        <begin position="524"/>
        <end position="540"/>
    </location>
</feature>
<feature type="region of interest" description="Disordered" evidence="2">
    <location>
        <begin position="90"/>
        <end position="109"/>
    </location>
</feature>
<organism evidence="3 4">
    <name type="scientific">Dictyostelium purpureum</name>
    <name type="common">Slime mold</name>
    <dbReference type="NCBI Taxonomy" id="5786"/>
    <lineage>
        <taxon>Eukaryota</taxon>
        <taxon>Amoebozoa</taxon>
        <taxon>Evosea</taxon>
        <taxon>Eumycetozoa</taxon>
        <taxon>Dictyostelia</taxon>
        <taxon>Dictyosteliales</taxon>
        <taxon>Dictyosteliaceae</taxon>
        <taxon>Dictyostelium</taxon>
    </lineage>
</organism>